<proteinExistence type="predicted"/>
<protein>
    <submittedName>
        <fullName evidence="2">Uncharacterized protein</fullName>
    </submittedName>
</protein>
<feature type="transmembrane region" description="Helical" evidence="1">
    <location>
        <begin position="117"/>
        <end position="138"/>
    </location>
</feature>
<evidence type="ECO:0000313" key="2">
    <source>
        <dbReference type="EMBL" id="KAG2612475.1"/>
    </source>
</evidence>
<comment type="caution">
    <text evidence="2">The sequence shown here is derived from an EMBL/GenBank/DDBJ whole genome shotgun (WGS) entry which is preliminary data.</text>
</comment>
<evidence type="ECO:0000313" key="3">
    <source>
        <dbReference type="Proteomes" id="UP000823388"/>
    </source>
</evidence>
<gene>
    <name evidence="2" type="ORF">PVAP13_4KG293200</name>
</gene>
<accession>A0A8T0TTK2</accession>
<keyword evidence="1" id="KW-1133">Transmembrane helix</keyword>
<keyword evidence="1" id="KW-0812">Transmembrane</keyword>
<feature type="transmembrane region" description="Helical" evidence="1">
    <location>
        <begin position="340"/>
        <end position="359"/>
    </location>
</feature>
<feature type="transmembrane region" description="Helical" evidence="1">
    <location>
        <begin position="150"/>
        <end position="172"/>
    </location>
</feature>
<keyword evidence="1" id="KW-0472">Membrane</keyword>
<feature type="transmembrane region" description="Helical" evidence="1">
    <location>
        <begin position="224"/>
        <end position="243"/>
    </location>
</feature>
<feature type="transmembrane region" description="Helical" evidence="1">
    <location>
        <begin position="76"/>
        <end position="96"/>
    </location>
</feature>
<reference evidence="2" key="1">
    <citation type="submission" date="2020-05" db="EMBL/GenBank/DDBJ databases">
        <title>WGS assembly of Panicum virgatum.</title>
        <authorList>
            <person name="Lovell J.T."/>
            <person name="Jenkins J."/>
            <person name="Shu S."/>
            <person name="Juenger T.E."/>
            <person name="Schmutz J."/>
        </authorList>
    </citation>
    <scope>NUCLEOTIDE SEQUENCE</scope>
    <source>
        <strain evidence="2">AP13</strain>
    </source>
</reference>
<feature type="transmembrane region" description="Helical" evidence="1">
    <location>
        <begin position="6"/>
        <end position="30"/>
    </location>
</feature>
<dbReference type="Proteomes" id="UP000823388">
    <property type="component" value="Chromosome 4K"/>
</dbReference>
<feature type="transmembrane region" description="Helical" evidence="1">
    <location>
        <begin position="272"/>
        <end position="293"/>
    </location>
</feature>
<name>A0A8T0TTK2_PANVG</name>
<dbReference type="AlphaFoldDB" id="A0A8T0TTK2"/>
<evidence type="ECO:0000256" key="1">
    <source>
        <dbReference type="SAM" id="Phobius"/>
    </source>
</evidence>
<feature type="transmembrane region" description="Helical" evidence="1">
    <location>
        <begin position="192"/>
        <end position="218"/>
    </location>
</feature>
<sequence length="364" mass="38220">MHPGNVRISISLLLSFATFLCGDALVLVSFSTMGLTEDLVSRCQRAAAKWLRLGCHLMVALTLVSLLALLPGRVHLYLGLAFVTVLIGVQCYYLIWCPARTARAREATDEEQKKLDAASKVTSCVTYSAFGGMVGVVFDASKVSAQAGAGAIDAAAYSAIFFLFASAILGMLVMKVSKMAPEVGGPPPCRQLFIAGVMLANAFLLCTLACAALAASFAVLRCRIFAAFAPLVISAAISLLLLWRGDARRGGRAGGANLRESQEARIKAMEDIASKVMVATLGGIMSVLGGWLGEEDHAKWGAMDVFMVILTSAFVSSFGFTVLVAAPGTARARLAPAARILIWSTVALFAATPVAVYAVEAGTV</sequence>
<feature type="transmembrane region" description="Helical" evidence="1">
    <location>
        <begin position="50"/>
        <end position="70"/>
    </location>
</feature>
<dbReference type="EMBL" id="CM029043">
    <property type="protein sequence ID" value="KAG2612475.1"/>
    <property type="molecule type" value="Genomic_DNA"/>
</dbReference>
<organism evidence="2 3">
    <name type="scientific">Panicum virgatum</name>
    <name type="common">Blackwell switchgrass</name>
    <dbReference type="NCBI Taxonomy" id="38727"/>
    <lineage>
        <taxon>Eukaryota</taxon>
        <taxon>Viridiplantae</taxon>
        <taxon>Streptophyta</taxon>
        <taxon>Embryophyta</taxon>
        <taxon>Tracheophyta</taxon>
        <taxon>Spermatophyta</taxon>
        <taxon>Magnoliopsida</taxon>
        <taxon>Liliopsida</taxon>
        <taxon>Poales</taxon>
        <taxon>Poaceae</taxon>
        <taxon>PACMAD clade</taxon>
        <taxon>Panicoideae</taxon>
        <taxon>Panicodae</taxon>
        <taxon>Paniceae</taxon>
        <taxon>Panicinae</taxon>
        <taxon>Panicum</taxon>
        <taxon>Panicum sect. Hiantes</taxon>
    </lineage>
</organism>
<feature type="transmembrane region" description="Helical" evidence="1">
    <location>
        <begin position="305"/>
        <end position="328"/>
    </location>
</feature>
<keyword evidence="3" id="KW-1185">Reference proteome</keyword>